<name>A0A856M9T8_9CYAN</name>
<dbReference type="KEGG" id="bsen:DP114_01630"/>
<feature type="transmembrane region" description="Helical" evidence="1">
    <location>
        <begin position="74"/>
        <end position="93"/>
    </location>
</feature>
<dbReference type="GO" id="GO:0008237">
    <property type="term" value="F:metallopeptidase activity"/>
    <property type="evidence" value="ECO:0007669"/>
    <property type="project" value="UniProtKB-KW"/>
</dbReference>
<keyword evidence="2" id="KW-0378">Hydrolase</keyword>
<sequence>MRQETSVPARPKRIWLRVFLGGFLLYLISFILVVLTANPNLFPTLILLGNFLVPVTFVTFLYERQQLSNITLPSLGLSFFLGGVIAVFEAGFLEKLLISGPKFDFFTALQVGLIEELVKLIAVMFVARRMRHNSELDGLLLGAAVGMGFAALESTGYAFTVFLMAFAQGLRPNAPETFPLLVTVGVTGLRSLLSPFGHGVWTATLSAVLFRESRPERFRITFPVFLTYLIVSLLHGLWDGMPIGLVLDIPIINLLPIGYWIVILVGVLMLMRLWKEAIRAARPAL</sequence>
<feature type="transmembrane region" description="Helical" evidence="1">
    <location>
        <begin position="220"/>
        <end position="238"/>
    </location>
</feature>
<keyword evidence="1" id="KW-0812">Transmembrane</keyword>
<dbReference type="Pfam" id="PF13367">
    <property type="entry name" value="PrsW-protease"/>
    <property type="match status" value="1"/>
</dbReference>
<keyword evidence="2" id="KW-0645">Protease</keyword>
<dbReference type="InterPro" id="IPR026898">
    <property type="entry name" value="PrsW"/>
</dbReference>
<organism evidence="2 3">
    <name type="scientific">Brasilonema sennae CENA114</name>
    <dbReference type="NCBI Taxonomy" id="415709"/>
    <lineage>
        <taxon>Bacteria</taxon>
        <taxon>Bacillati</taxon>
        <taxon>Cyanobacteriota</taxon>
        <taxon>Cyanophyceae</taxon>
        <taxon>Nostocales</taxon>
        <taxon>Scytonemataceae</taxon>
        <taxon>Brasilonema</taxon>
        <taxon>Bromeliae group (in: Brasilonema)</taxon>
    </lineage>
</organism>
<gene>
    <name evidence="2" type="ORF">DP114_01630</name>
</gene>
<protein>
    <submittedName>
        <fullName evidence="2">PrsW family intramembrane metalloprotease</fullName>
    </submittedName>
</protein>
<proteinExistence type="predicted"/>
<feature type="transmembrane region" description="Helical" evidence="1">
    <location>
        <begin position="41"/>
        <end position="62"/>
    </location>
</feature>
<keyword evidence="3" id="KW-1185">Reference proteome</keyword>
<keyword evidence="2" id="KW-0482">Metalloprotease</keyword>
<dbReference type="GO" id="GO:0006508">
    <property type="term" value="P:proteolysis"/>
    <property type="evidence" value="ECO:0007669"/>
    <property type="project" value="UniProtKB-KW"/>
</dbReference>
<feature type="transmembrane region" description="Helical" evidence="1">
    <location>
        <begin position="105"/>
        <end position="127"/>
    </location>
</feature>
<keyword evidence="1" id="KW-1133">Transmembrane helix</keyword>
<keyword evidence="1" id="KW-0472">Membrane</keyword>
<dbReference type="RefSeq" id="WP_169265866.1">
    <property type="nucleotide sequence ID" value="NZ_CAWOXK010000001.1"/>
</dbReference>
<dbReference type="AlphaFoldDB" id="A0A856M9T8"/>
<dbReference type="EMBL" id="CP030118">
    <property type="protein sequence ID" value="QDL06779.1"/>
    <property type="molecule type" value="Genomic_DNA"/>
</dbReference>
<evidence type="ECO:0000313" key="2">
    <source>
        <dbReference type="EMBL" id="QDL06779.1"/>
    </source>
</evidence>
<feature type="transmembrane region" description="Helical" evidence="1">
    <location>
        <begin position="139"/>
        <end position="167"/>
    </location>
</feature>
<dbReference type="PANTHER" id="PTHR36844:SF1">
    <property type="entry name" value="PROTEASE PRSW"/>
    <property type="match status" value="1"/>
</dbReference>
<feature type="transmembrane region" description="Helical" evidence="1">
    <location>
        <begin position="187"/>
        <end position="208"/>
    </location>
</feature>
<accession>A0A856M9T8</accession>
<evidence type="ECO:0000313" key="3">
    <source>
        <dbReference type="Proteomes" id="UP000503129"/>
    </source>
</evidence>
<feature type="transmembrane region" description="Helical" evidence="1">
    <location>
        <begin position="250"/>
        <end position="274"/>
    </location>
</feature>
<dbReference type="Proteomes" id="UP000503129">
    <property type="component" value="Chromosome"/>
</dbReference>
<feature type="transmembrane region" description="Helical" evidence="1">
    <location>
        <begin position="14"/>
        <end position="35"/>
    </location>
</feature>
<dbReference type="PANTHER" id="PTHR36844">
    <property type="entry name" value="PROTEASE PRSW"/>
    <property type="match status" value="1"/>
</dbReference>
<reference evidence="2 3" key="1">
    <citation type="submission" date="2018-06" db="EMBL/GenBank/DDBJ databases">
        <title>Comparative genomics of Brasilonema spp. strains.</title>
        <authorList>
            <person name="Alvarenga D.O."/>
            <person name="Fiore M.F."/>
            <person name="Varani A.M."/>
        </authorList>
    </citation>
    <scope>NUCLEOTIDE SEQUENCE [LARGE SCALE GENOMIC DNA]</scope>
    <source>
        <strain evidence="2 3">CENA114</strain>
    </source>
</reference>
<evidence type="ECO:0000256" key="1">
    <source>
        <dbReference type="SAM" id="Phobius"/>
    </source>
</evidence>